<dbReference type="Gene3D" id="3.30.70.580">
    <property type="entry name" value="Pseudouridine synthase I, catalytic domain, N-terminal subdomain"/>
    <property type="match status" value="1"/>
</dbReference>
<dbReference type="InterPro" id="IPR020094">
    <property type="entry name" value="TruA/RsuA/RluB/E/F_N"/>
</dbReference>
<dbReference type="HAMAP" id="MF_00171">
    <property type="entry name" value="TruA"/>
    <property type="match status" value="1"/>
</dbReference>
<dbReference type="RefSeq" id="XP_003290364.1">
    <property type="nucleotide sequence ID" value="XM_003290316.1"/>
</dbReference>
<evidence type="ECO:0000256" key="3">
    <source>
        <dbReference type="ARBA" id="ARBA00022694"/>
    </source>
</evidence>
<feature type="region of interest" description="Disordered" evidence="6">
    <location>
        <begin position="152"/>
        <end position="180"/>
    </location>
</feature>
<dbReference type="VEuPathDB" id="AmoebaDB:DICPUDRAFT_154861"/>
<accession>F0ZSG7</accession>
<protein>
    <recommendedName>
        <fullName evidence="7">Pseudouridine synthase I TruA alpha/beta domain-containing protein</fullName>
    </recommendedName>
</protein>
<dbReference type="GO" id="GO:1990481">
    <property type="term" value="P:mRNA pseudouridine synthesis"/>
    <property type="evidence" value="ECO:0000318"/>
    <property type="project" value="GO_Central"/>
</dbReference>
<dbReference type="GeneID" id="10504720"/>
<dbReference type="Pfam" id="PF01416">
    <property type="entry name" value="PseudoU_synth_1"/>
    <property type="match status" value="1"/>
</dbReference>
<dbReference type="CDD" id="cd02569">
    <property type="entry name" value="PseudoU_synth_ScPus3"/>
    <property type="match status" value="1"/>
</dbReference>
<dbReference type="PANTHER" id="PTHR11142:SF5">
    <property type="entry name" value="TRNA PSEUDOURIDINE(38_39) SYNTHASE"/>
    <property type="match status" value="1"/>
</dbReference>
<feature type="compositionally biased region" description="Basic and acidic residues" evidence="6">
    <location>
        <begin position="407"/>
        <end position="424"/>
    </location>
</feature>
<dbReference type="STRING" id="5786.F0ZSG7"/>
<dbReference type="EMBL" id="GL871157">
    <property type="protein sequence ID" value="EGC33127.1"/>
    <property type="molecule type" value="Genomic_DNA"/>
</dbReference>
<dbReference type="InterPro" id="IPR020097">
    <property type="entry name" value="PsdUridine_synth_TruA_a/b_dom"/>
</dbReference>
<dbReference type="FunFam" id="3.30.70.660:FF:000012">
    <property type="entry name" value="tRNA pseudouridine synthase"/>
    <property type="match status" value="1"/>
</dbReference>
<keyword evidence="9" id="KW-1185">Reference proteome</keyword>
<dbReference type="NCBIfam" id="TIGR00071">
    <property type="entry name" value="hisT_truA"/>
    <property type="match status" value="1"/>
</dbReference>
<organism evidence="8 9">
    <name type="scientific">Dictyostelium purpureum</name>
    <name type="common">Slime mold</name>
    <dbReference type="NCBI Taxonomy" id="5786"/>
    <lineage>
        <taxon>Eukaryota</taxon>
        <taxon>Amoebozoa</taxon>
        <taxon>Evosea</taxon>
        <taxon>Eumycetozoa</taxon>
        <taxon>Dictyostelia</taxon>
        <taxon>Dictyosteliales</taxon>
        <taxon>Dictyosteliaceae</taxon>
        <taxon>Dictyostelium</taxon>
    </lineage>
</organism>
<feature type="compositionally biased region" description="Low complexity" evidence="6">
    <location>
        <begin position="28"/>
        <end position="38"/>
    </location>
</feature>
<feature type="compositionally biased region" description="Basic and acidic residues" evidence="6">
    <location>
        <begin position="39"/>
        <end position="49"/>
    </location>
</feature>
<keyword evidence="4" id="KW-0413">Isomerase</keyword>
<dbReference type="InterPro" id="IPR041707">
    <property type="entry name" value="Pus3-like"/>
</dbReference>
<feature type="domain" description="Pseudouridine synthase I TruA alpha/beta" evidence="7">
    <location>
        <begin position="241"/>
        <end position="347"/>
    </location>
</feature>
<evidence type="ECO:0000313" key="9">
    <source>
        <dbReference type="Proteomes" id="UP000001064"/>
    </source>
</evidence>
<comment type="similarity">
    <text evidence="2">Belongs to the tRNA pseudouridine synthase TruA family.</text>
</comment>
<reference evidence="9" key="1">
    <citation type="journal article" date="2011" name="Genome Biol.">
        <title>Comparative genomics of the social amoebae Dictyostelium discoideum and Dictyostelium purpureum.</title>
        <authorList>
            <consortium name="US DOE Joint Genome Institute (JGI-PGF)"/>
            <person name="Sucgang R."/>
            <person name="Kuo A."/>
            <person name="Tian X."/>
            <person name="Salerno W."/>
            <person name="Parikh A."/>
            <person name="Feasley C.L."/>
            <person name="Dalin E."/>
            <person name="Tu H."/>
            <person name="Huang E."/>
            <person name="Barry K."/>
            <person name="Lindquist E."/>
            <person name="Shapiro H."/>
            <person name="Bruce D."/>
            <person name="Schmutz J."/>
            <person name="Salamov A."/>
            <person name="Fey P."/>
            <person name="Gaudet P."/>
            <person name="Anjard C."/>
            <person name="Babu M.M."/>
            <person name="Basu S."/>
            <person name="Bushmanova Y."/>
            <person name="van der Wel H."/>
            <person name="Katoh-Kurasawa M."/>
            <person name="Dinh C."/>
            <person name="Coutinho P.M."/>
            <person name="Saito T."/>
            <person name="Elias M."/>
            <person name="Schaap P."/>
            <person name="Kay R.R."/>
            <person name="Henrissat B."/>
            <person name="Eichinger L."/>
            <person name="Rivero F."/>
            <person name="Putnam N.H."/>
            <person name="West C.M."/>
            <person name="Loomis W.F."/>
            <person name="Chisholm R.L."/>
            <person name="Shaulsky G."/>
            <person name="Strassmann J.E."/>
            <person name="Queller D.C."/>
            <person name="Kuspa A."/>
            <person name="Grigoriev I.V."/>
        </authorList>
    </citation>
    <scope>NUCLEOTIDE SEQUENCE [LARGE SCALE GENOMIC DNA]</scope>
    <source>
        <strain evidence="9">QSDP1</strain>
    </source>
</reference>
<dbReference type="GO" id="GO:0003723">
    <property type="term" value="F:RNA binding"/>
    <property type="evidence" value="ECO:0007669"/>
    <property type="project" value="InterPro"/>
</dbReference>
<evidence type="ECO:0000256" key="1">
    <source>
        <dbReference type="ARBA" id="ARBA00004123"/>
    </source>
</evidence>
<gene>
    <name evidence="8" type="ORF">DICPUDRAFT_154861</name>
</gene>
<dbReference type="AlphaFoldDB" id="F0ZSG7"/>
<feature type="region of interest" description="Disordered" evidence="6">
    <location>
        <begin position="28"/>
        <end position="58"/>
    </location>
</feature>
<evidence type="ECO:0000256" key="5">
    <source>
        <dbReference type="ARBA" id="ARBA00023242"/>
    </source>
</evidence>
<dbReference type="KEGG" id="dpp:DICPUDRAFT_154861"/>
<feature type="region of interest" description="Disordered" evidence="6">
    <location>
        <begin position="392"/>
        <end position="449"/>
    </location>
</feature>
<name>F0ZSG7_DICPU</name>
<evidence type="ECO:0000256" key="2">
    <source>
        <dbReference type="ARBA" id="ARBA00009375"/>
    </source>
</evidence>
<dbReference type="InParanoid" id="F0ZSG7"/>
<feature type="compositionally biased region" description="Low complexity" evidence="6">
    <location>
        <begin position="163"/>
        <end position="178"/>
    </location>
</feature>
<dbReference type="InterPro" id="IPR001406">
    <property type="entry name" value="PsdUridine_synth_TruA"/>
</dbReference>
<dbReference type="GO" id="GO:0009982">
    <property type="term" value="F:pseudouridine synthase activity"/>
    <property type="evidence" value="ECO:0000318"/>
    <property type="project" value="GO_Central"/>
</dbReference>
<dbReference type="FunFam" id="3.30.70.580:FF:000007">
    <property type="entry name" value="tRNA pseudouridine synthase"/>
    <property type="match status" value="1"/>
</dbReference>
<dbReference type="InterPro" id="IPR020103">
    <property type="entry name" value="PsdUridine_synth_cat_dom_sf"/>
</dbReference>
<comment type="subcellular location">
    <subcellularLocation>
        <location evidence="1">Nucleus</location>
    </subcellularLocation>
</comment>
<evidence type="ECO:0000256" key="4">
    <source>
        <dbReference type="ARBA" id="ARBA00023235"/>
    </source>
</evidence>
<keyword evidence="5" id="KW-0539">Nucleus</keyword>
<dbReference type="PANTHER" id="PTHR11142">
    <property type="entry name" value="PSEUDOURIDYLATE SYNTHASE"/>
    <property type="match status" value="1"/>
</dbReference>
<feature type="compositionally biased region" description="Low complexity" evidence="6">
    <location>
        <begin position="396"/>
        <end position="406"/>
    </location>
</feature>
<dbReference type="GO" id="GO:0031119">
    <property type="term" value="P:tRNA pseudouridine synthesis"/>
    <property type="evidence" value="ECO:0000318"/>
    <property type="project" value="GO_Central"/>
</dbReference>
<dbReference type="GO" id="GO:0005634">
    <property type="term" value="C:nucleus"/>
    <property type="evidence" value="ECO:0000318"/>
    <property type="project" value="GO_Central"/>
</dbReference>
<dbReference type="GO" id="GO:0005737">
    <property type="term" value="C:cytoplasm"/>
    <property type="evidence" value="ECO:0000318"/>
    <property type="project" value="GO_Central"/>
</dbReference>
<dbReference type="FunCoup" id="F0ZSG7">
    <property type="interactions" value="867"/>
</dbReference>
<feature type="compositionally biased region" description="Polar residues" evidence="6">
    <location>
        <begin position="428"/>
        <end position="439"/>
    </location>
</feature>
<proteinExistence type="inferred from homology"/>
<dbReference type="SUPFAM" id="SSF55120">
    <property type="entry name" value="Pseudouridine synthase"/>
    <property type="match status" value="1"/>
</dbReference>
<dbReference type="eggNOG" id="KOG2554">
    <property type="taxonomic scope" value="Eukaryota"/>
</dbReference>
<sequence>MNDIKDYKDKSFLDKLSKEELINYILSNNNENKNNHQNKNNENKNNKNDRIKKKDKKPNVNFDKCHRRYVAFKVSYVGWPYHGFAAQDCTDETIEGHLIKALKRTSLISDIKTSNYAKSGRTDKGVSAFGQVISLYVRSNLTEGEGIIAPLDQSGGPISNRPSKNNNNNSNSNNQKQQNKAKEEFPYVKMLNGVLPPEIRVLGWAPIPFHFNSRFSTLFRTYKYFFTLNNMDLNLMKEAGNHYLGEHDFSNFCKMDIENVKSFKRVILEFSIEPVNNHNDLYVATIKGYAFLWHQIRCMMAMLFLIGQKKFPVSIIPELLDTSNGITKPPYEMASEIPLVLFDCGYEDLEFIIDNDAQERTLSVMNNLYNQFLIKSQVINLMKSNLTFINKPIEDNTNSNNNNNKFNGEKRKSLTESEQSENKGDSLPTETSVTTTNVSIVERPKRQKN</sequence>
<dbReference type="Proteomes" id="UP000001064">
    <property type="component" value="Unassembled WGS sequence"/>
</dbReference>
<evidence type="ECO:0000313" key="8">
    <source>
        <dbReference type="EMBL" id="EGC33127.1"/>
    </source>
</evidence>
<dbReference type="OrthoDB" id="25767at2759"/>
<evidence type="ECO:0000256" key="6">
    <source>
        <dbReference type="SAM" id="MobiDB-lite"/>
    </source>
</evidence>
<dbReference type="InterPro" id="IPR020095">
    <property type="entry name" value="PsdUridine_synth_TruA_C"/>
</dbReference>
<keyword evidence="3" id="KW-0819">tRNA processing</keyword>
<evidence type="ECO:0000259" key="7">
    <source>
        <dbReference type="Pfam" id="PF01416"/>
    </source>
</evidence>
<dbReference type="Gene3D" id="3.30.70.660">
    <property type="entry name" value="Pseudouridine synthase I, catalytic domain, C-terminal subdomain"/>
    <property type="match status" value="1"/>
</dbReference>
<dbReference type="OMA" id="DCKFPEM"/>